<dbReference type="RefSeq" id="WP_343766226.1">
    <property type="nucleotide sequence ID" value="NZ_BAAACF010000001.1"/>
</dbReference>
<protein>
    <recommendedName>
        <fullName evidence="4">Phage protein</fullName>
    </recommendedName>
</protein>
<reference evidence="3" key="1">
    <citation type="journal article" date="2019" name="Int. J. Syst. Evol. Microbiol.">
        <title>The Global Catalogue of Microorganisms (GCM) 10K type strain sequencing project: providing services to taxonomists for standard genome sequencing and annotation.</title>
        <authorList>
            <consortium name="The Broad Institute Genomics Platform"/>
            <consortium name="The Broad Institute Genome Sequencing Center for Infectious Disease"/>
            <person name="Wu L."/>
            <person name="Ma J."/>
        </authorList>
    </citation>
    <scope>NUCLEOTIDE SEQUENCE [LARGE SCALE GENOMIC DNA]</scope>
    <source>
        <strain evidence="3">JCM 1405</strain>
    </source>
</reference>
<comment type="caution">
    <text evidence="2">The sequence shown here is derived from an EMBL/GenBank/DDBJ whole genome shotgun (WGS) entry which is preliminary data.</text>
</comment>
<evidence type="ECO:0000313" key="3">
    <source>
        <dbReference type="Proteomes" id="UP001500339"/>
    </source>
</evidence>
<dbReference type="EMBL" id="BAAACF010000001">
    <property type="protein sequence ID" value="GAA0718355.1"/>
    <property type="molecule type" value="Genomic_DNA"/>
</dbReference>
<organism evidence="2 3">
    <name type="scientific">Clostridium malenominatum</name>
    <dbReference type="NCBI Taxonomy" id="1539"/>
    <lineage>
        <taxon>Bacteria</taxon>
        <taxon>Bacillati</taxon>
        <taxon>Bacillota</taxon>
        <taxon>Clostridia</taxon>
        <taxon>Eubacteriales</taxon>
        <taxon>Clostridiaceae</taxon>
        <taxon>Clostridium</taxon>
    </lineage>
</organism>
<evidence type="ECO:0008006" key="4">
    <source>
        <dbReference type="Google" id="ProtNLM"/>
    </source>
</evidence>
<gene>
    <name evidence="2" type="ORF">GCM10008905_05090</name>
</gene>
<accession>A0ABP3TYD9</accession>
<evidence type="ECO:0000313" key="2">
    <source>
        <dbReference type="EMBL" id="GAA0718355.1"/>
    </source>
</evidence>
<keyword evidence="3" id="KW-1185">Reference proteome</keyword>
<keyword evidence="1" id="KW-0175">Coiled coil</keyword>
<name>A0ABP3TYD9_9CLOT</name>
<evidence type="ECO:0000256" key="1">
    <source>
        <dbReference type="SAM" id="Coils"/>
    </source>
</evidence>
<sequence length="275" mass="32853">MYKDIDRATEEIIKPFYQKGEVAKAVWVQYKGKIYKEINFRKKGFGKNHYILRGILFLTEENEVVKDNILLEELEKLVYYYKIIFNSQNKNSIISTYEDKSSINRYEDDNNRAVRALDFLKEDGFEETFKIKETMTRVVEMRKEKNRKIEEIKKLEELIKANGDIFSDDILSKAYVQYEEVIKANFQSIKLINSQRAHYEELIKLVKKKKRSLTVRFNKDIYVGMLKLEYISSYFKRLLTTCESIVGMDQNSYMKYLRNSHREIIKENLKGLRAT</sequence>
<dbReference type="Proteomes" id="UP001500339">
    <property type="component" value="Unassembled WGS sequence"/>
</dbReference>
<proteinExistence type="predicted"/>
<feature type="coiled-coil region" evidence="1">
    <location>
        <begin position="103"/>
        <end position="161"/>
    </location>
</feature>